<name>A0A1B9IMM2_9TREE</name>
<dbReference type="EMBL" id="KI669464">
    <property type="protein sequence ID" value="OCF56829.1"/>
    <property type="molecule type" value="Genomic_DNA"/>
</dbReference>
<reference evidence="1 2" key="1">
    <citation type="submission" date="2013-07" db="EMBL/GenBank/DDBJ databases">
        <title>The Genome Sequence of Kwoniella mangroviensis CBS10435.</title>
        <authorList>
            <consortium name="The Broad Institute Genome Sequencing Platform"/>
            <person name="Cuomo C."/>
            <person name="Litvintseva A."/>
            <person name="Chen Y."/>
            <person name="Heitman J."/>
            <person name="Sun S."/>
            <person name="Springer D."/>
            <person name="Dromer F."/>
            <person name="Young S.K."/>
            <person name="Zeng Q."/>
            <person name="Gargeya S."/>
            <person name="Fitzgerald M."/>
            <person name="Abouelleil A."/>
            <person name="Alvarado L."/>
            <person name="Berlin A.M."/>
            <person name="Chapman S.B."/>
            <person name="Dewar J."/>
            <person name="Goldberg J."/>
            <person name="Griggs A."/>
            <person name="Gujja S."/>
            <person name="Hansen M."/>
            <person name="Howarth C."/>
            <person name="Imamovic A."/>
            <person name="Larimer J."/>
            <person name="McCowan C."/>
            <person name="Murphy C."/>
            <person name="Pearson M."/>
            <person name="Priest M."/>
            <person name="Roberts A."/>
            <person name="Saif S."/>
            <person name="Shea T."/>
            <person name="Sykes S."/>
            <person name="Wortman J."/>
            <person name="Nusbaum C."/>
            <person name="Birren B."/>
        </authorList>
    </citation>
    <scope>NUCLEOTIDE SEQUENCE [LARGE SCALE GENOMIC DNA]</scope>
    <source>
        <strain evidence="1 2">CBS 10435</strain>
    </source>
</reference>
<dbReference type="AlphaFoldDB" id="A0A1B9IMM2"/>
<reference evidence="2" key="2">
    <citation type="submission" date="2013-12" db="EMBL/GenBank/DDBJ databases">
        <title>Evolution of pathogenesis and genome organization in the Tremellales.</title>
        <authorList>
            <person name="Cuomo C."/>
            <person name="Litvintseva A."/>
            <person name="Heitman J."/>
            <person name="Chen Y."/>
            <person name="Sun S."/>
            <person name="Springer D."/>
            <person name="Dromer F."/>
            <person name="Young S."/>
            <person name="Zeng Q."/>
            <person name="Chapman S."/>
            <person name="Gujja S."/>
            <person name="Saif S."/>
            <person name="Birren B."/>
        </authorList>
    </citation>
    <scope>NUCLEOTIDE SEQUENCE [LARGE SCALE GENOMIC DNA]</scope>
    <source>
        <strain evidence="2">CBS 10435</strain>
    </source>
</reference>
<evidence type="ECO:0000313" key="2">
    <source>
        <dbReference type="Proteomes" id="UP000092583"/>
    </source>
</evidence>
<organism evidence="1 2">
    <name type="scientific">Kwoniella mangroviensis CBS 10435</name>
    <dbReference type="NCBI Taxonomy" id="1331196"/>
    <lineage>
        <taxon>Eukaryota</taxon>
        <taxon>Fungi</taxon>
        <taxon>Dikarya</taxon>
        <taxon>Basidiomycota</taxon>
        <taxon>Agaricomycotina</taxon>
        <taxon>Tremellomycetes</taxon>
        <taxon>Tremellales</taxon>
        <taxon>Cryptococcaceae</taxon>
        <taxon>Kwoniella</taxon>
    </lineage>
</organism>
<dbReference type="Proteomes" id="UP000092583">
    <property type="component" value="Unassembled WGS sequence"/>
</dbReference>
<protein>
    <submittedName>
        <fullName evidence="1">Uncharacterized protein</fullName>
    </submittedName>
</protein>
<dbReference type="OrthoDB" id="2566618at2759"/>
<evidence type="ECO:0000313" key="1">
    <source>
        <dbReference type="EMBL" id="OCF56829.1"/>
    </source>
</evidence>
<sequence>MSSTQSYSVSVDVPPLSNVLEELSKHTLKSTEIRRFPNTGTCRIHFEPISLDTTAIIESKDDDMAFRKEVPTKFDFIGRTIMTPNSGTTRMSLSSSSGAYIPLGYDEISLFFHFTKDSICFLSELEPMYVNLQQHEMVLYTKKKVPSLSTSTLSFTQGRRILVPKTNKLTVQSGKGGMEGAVNDAFAGWLKTLTCELLEGPTVPVNLNNTKLMIALRNLAFTKCNEEGASKSLGWTTGNISEGKR</sequence>
<keyword evidence="2" id="KW-1185">Reference proteome</keyword>
<proteinExistence type="predicted"/>
<accession>A0A1B9IMM2</accession>
<gene>
    <name evidence="1" type="ORF">L486_05684</name>
</gene>